<feature type="domain" description="SMB" evidence="3">
    <location>
        <begin position="84"/>
        <end position="133"/>
    </location>
</feature>
<dbReference type="Proteomes" id="UP001152622">
    <property type="component" value="Chromosome 2"/>
</dbReference>
<evidence type="ECO:0000313" key="4">
    <source>
        <dbReference type="EMBL" id="KAJ8376792.1"/>
    </source>
</evidence>
<feature type="signal peptide" evidence="2">
    <location>
        <begin position="1"/>
        <end position="22"/>
    </location>
</feature>
<dbReference type="InterPro" id="IPR036024">
    <property type="entry name" value="Somatomedin_B-like_dom_sf"/>
</dbReference>
<proteinExistence type="predicted"/>
<keyword evidence="1" id="KW-1015">Disulfide bond</keyword>
<keyword evidence="2" id="KW-0732">Signal</keyword>
<feature type="domain" description="SMB" evidence="3">
    <location>
        <begin position="158"/>
        <end position="205"/>
    </location>
</feature>
<dbReference type="InterPro" id="IPR001212">
    <property type="entry name" value="Somatomedin_B_dom"/>
</dbReference>
<dbReference type="AlphaFoldDB" id="A0A9Q1G799"/>
<evidence type="ECO:0000256" key="2">
    <source>
        <dbReference type="SAM" id="SignalP"/>
    </source>
</evidence>
<dbReference type="SUPFAM" id="SSF90188">
    <property type="entry name" value="Somatomedin B domain"/>
    <property type="match status" value="1"/>
</dbReference>
<gene>
    <name evidence="4" type="ORF">SKAU_G00073720</name>
</gene>
<reference evidence="4" key="1">
    <citation type="journal article" date="2023" name="Science">
        <title>Genome structures resolve the early diversification of teleost fishes.</title>
        <authorList>
            <person name="Parey E."/>
            <person name="Louis A."/>
            <person name="Montfort J."/>
            <person name="Bouchez O."/>
            <person name="Roques C."/>
            <person name="Iampietro C."/>
            <person name="Lluch J."/>
            <person name="Castinel A."/>
            <person name="Donnadieu C."/>
            <person name="Desvignes T."/>
            <person name="Floi Bucao C."/>
            <person name="Jouanno E."/>
            <person name="Wen M."/>
            <person name="Mejri S."/>
            <person name="Dirks R."/>
            <person name="Jansen H."/>
            <person name="Henkel C."/>
            <person name="Chen W.J."/>
            <person name="Zahm M."/>
            <person name="Cabau C."/>
            <person name="Klopp C."/>
            <person name="Thompson A.W."/>
            <person name="Robinson-Rechavi M."/>
            <person name="Braasch I."/>
            <person name="Lecointre G."/>
            <person name="Bobe J."/>
            <person name="Postlethwait J.H."/>
            <person name="Berthelot C."/>
            <person name="Roest Crollius H."/>
            <person name="Guiguen Y."/>
        </authorList>
    </citation>
    <scope>NUCLEOTIDE SEQUENCE</scope>
    <source>
        <strain evidence="4">WJC10195</strain>
    </source>
</reference>
<dbReference type="PROSITE" id="PS50958">
    <property type="entry name" value="SMB_2"/>
    <property type="match status" value="2"/>
</dbReference>
<dbReference type="EMBL" id="JAINUF010000002">
    <property type="protein sequence ID" value="KAJ8376792.1"/>
    <property type="molecule type" value="Genomic_DNA"/>
</dbReference>
<name>A0A9Q1G799_SYNKA</name>
<organism evidence="4 5">
    <name type="scientific">Synaphobranchus kaupii</name>
    <name type="common">Kaup's arrowtooth eel</name>
    <dbReference type="NCBI Taxonomy" id="118154"/>
    <lineage>
        <taxon>Eukaryota</taxon>
        <taxon>Metazoa</taxon>
        <taxon>Chordata</taxon>
        <taxon>Craniata</taxon>
        <taxon>Vertebrata</taxon>
        <taxon>Euteleostomi</taxon>
        <taxon>Actinopterygii</taxon>
        <taxon>Neopterygii</taxon>
        <taxon>Teleostei</taxon>
        <taxon>Anguilliformes</taxon>
        <taxon>Synaphobranchidae</taxon>
        <taxon>Synaphobranchus</taxon>
    </lineage>
</organism>
<comment type="caution">
    <text evidence="4">The sequence shown here is derived from an EMBL/GenBank/DDBJ whole genome shotgun (WGS) entry which is preliminary data.</text>
</comment>
<evidence type="ECO:0000256" key="1">
    <source>
        <dbReference type="ARBA" id="ARBA00023157"/>
    </source>
</evidence>
<dbReference type="SMART" id="SM00201">
    <property type="entry name" value="SO"/>
    <property type="match status" value="2"/>
</dbReference>
<dbReference type="OrthoDB" id="98591at2759"/>
<evidence type="ECO:0000313" key="5">
    <source>
        <dbReference type="Proteomes" id="UP001152622"/>
    </source>
</evidence>
<evidence type="ECO:0000259" key="3">
    <source>
        <dbReference type="PROSITE" id="PS50958"/>
    </source>
</evidence>
<protein>
    <recommendedName>
        <fullName evidence="3">SMB domain-containing protein</fullName>
    </recommendedName>
</protein>
<accession>A0A9Q1G799</accession>
<sequence length="243" mass="26073">MDSSTALFGLLLLCHWEGHLNSANLTTTTQSAVTSAGFETTMHTRIPAIDVSLEASNPKTSNASITTLFPLPSFINTTIQVIPFSHKCSEFPPLCCDELNSTCNRGCFCDEVCLRLGDCCPDFSATCITGEQIGTSANVTVLPGNNSTNTTLFPLSFYSGNCSEEPALCCSGVNMSCFRGCFCDEFCKQANDCCSDYANTCTEVITIIGRVKVSLRVPLGTEVFNQVGPTTVTAHRTVCQCLD</sequence>
<keyword evidence="5" id="KW-1185">Reference proteome</keyword>
<dbReference type="PROSITE" id="PS00524">
    <property type="entry name" value="SMB_1"/>
    <property type="match status" value="2"/>
</dbReference>
<feature type="chain" id="PRO_5040367108" description="SMB domain-containing protein" evidence="2">
    <location>
        <begin position="23"/>
        <end position="243"/>
    </location>
</feature>